<dbReference type="Proteomes" id="UP001066276">
    <property type="component" value="Chromosome 11"/>
</dbReference>
<comment type="caution">
    <text evidence="2">The sequence shown here is derived from an EMBL/GenBank/DDBJ whole genome shotgun (WGS) entry which is preliminary data.</text>
</comment>
<feature type="region of interest" description="Disordered" evidence="1">
    <location>
        <begin position="58"/>
        <end position="77"/>
    </location>
</feature>
<feature type="compositionally biased region" description="Basic residues" evidence="1">
    <location>
        <begin position="62"/>
        <end position="77"/>
    </location>
</feature>
<keyword evidence="3" id="KW-1185">Reference proteome</keyword>
<organism evidence="2 3">
    <name type="scientific">Pleurodeles waltl</name>
    <name type="common">Iberian ribbed newt</name>
    <dbReference type="NCBI Taxonomy" id="8319"/>
    <lineage>
        <taxon>Eukaryota</taxon>
        <taxon>Metazoa</taxon>
        <taxon>Chordata</taxon>
        <taxon>Craniata</taxon>
        <taxon>Vertebrata</taxon>
        <taxon>Euteleostomi</taxon>
        <taxon>Amphibia</taxon>
        <taxon>Batrachia</taxon>
        <taxon>Caudata</taxon>
        <taxon>Salamandroidea</taxon>
        <taxon>Salamandridae</taxon>
        <taxon>Pleurodelinae</taxon>
        <taxon>Pleurodeles</taxon>
    </lineage>
</organism>
<evidence type="ECO:0000313" key="2">
    <source>
        <dbReference type="EMBL" id="KAJ1094121.1"/>
    </source>
</evidence>
<accession>A0AAV7LRV1</accession>
<dbReference type="EMBL" id="JANPWB010000015">
    <property type="protein sequence ID" value="KAJ1094121.1"/>
    <property type="molecule type" value="Genomic_DNA"/>
</dbReference>
<reference evidence="2" key="1">
    <citation type="journal article" date="2022" name="bioRxiv">
        <title>Sequencing and chromosome-scale assembly of the giantPleurodeles waltlgenome.</title>
        <authorList>
            <person name="Brown T."/>
            <person name="Elewa A."/>
            <person name="Iarovenko S."/>
            <person name="Subramanian E."/>
            <person name="Araus A.J."/>
            <person name="Petzold A."/>
            <person name="Susuki M."/>
            <person name="Suzuki K.-i.T."/>
            <person name="Hayashi T."/>
            <person name="Toyoda A."/>
            <person name="Oliveira C."/>
            <person name="Osipova E."/>
            <person name="Leigh N.D."/>
            <person name="Simon A."/>
            <person name="Yun M.H."/>
        </authorList>
    </citation>
    <scope>NUCLEOTIDE SEQUENCE</scope>
    <source>
        <strain evidence="2">20211129_DDA</strain>
        <tissue evidence="2">Liver</tissue>
    </source>
</reference>
<gene>
    <name evidence="2" type="ORF">NDU88_007205</name>
</gene>
<evidence type="ECO:0000256" key="1">
    <source>
        <dbReference type="SAM" id="MobiDB-lite"/>
    </source>
</evidence>
<feature type="compositionally biased region" description="Low complexity" evidence="1">
    <location>
        <begin position="109"/>
        <end position="127"/>
    </location>
</feature>
<protein>
    <submittedName>
        <fullName evidence="2">Uncharacterized protein</fullName>
    </submittedName>
</protein>
<feature type="region of interest" description="Disordered" evidence="1">
    <location>
        <begin position="95"/>
        <end position="139"/>
    </location>
</feature>
<sequence>MPRRLWELQLRYALLFSAKLKVIDCKYCHILSPENVWTWLHAKGLVVMAETDRTDLDCVTPRPKHRSPRVARMRPTQHKVAEVQSHTVEAATLHSSNPFTALRSEPILDSGSDTGATGSSVTSGTSDPKFTPIYTTLDQ</sequence>
<name>A0AAV7LRV1_PLEWA</name>
<proteinExistence type="predicted"/>
<dbReference type="AlphaFoldDB" id="A0AAV7LRV1"/>
<evidence type="ECO:0000313" key="3">
    <source>
        <dbReference type="Proteomes" id="UP001066276"/>
    </source>
</evidence>